<name>A0AAF0INC2_9EURO</name>
<dbReference type="AlphaFoldDB" id="A0AAF0INC2"/>
<accession>A0AAF0INC2</accession>
<evidence type="ECO:0000313" key="2">
    <source>
        <dbReference type="EMBL" id="WEW60689.1"/>
    </source>
</evidence>
<dbReference type="PANTHER" id="PTHR10094:SF25">
    <property type="entry name" value="SCP2 STEROL-BINDING DOMAIN-CONTAINING PROTEIN 1"/>
    <property type="match status" value="1"/>
</dbReference>
<feature type="domain" description="SCP2" evidence="1">
    <location>
        <begin position="17"/>
        <end position="121"/>
    </location>
</feature>
<dbReference type="SUPFAM" id="SSF55718">
    <property type="entry name" value="SCP-like"/>
    <property type="match status" value="1"/>
</dbReference>
<dbReference type="InterPro" id="IPR003033">
    <property type="entry name" value="SCP2_sterol-bd_dom"/>
</dbReference>
<dbReference type="FunFam" id="3.30.1050.10:FF:000001">
    <property type="entry name" value="Putative Non-specific lipid-transfer protein"/>
    <property type="match status" value="1"/>
</dbReference>
<dbReference type="EMBL" id="CP120630">
    <property type="protein sequence ID" value="WEW60689.1"/>
    <property type="molecule type" value="Genomic_DNA"/>
</dbReference>
<dbReference type="Proteomes" id="UP001219355">
    <property type="component" value="Chromosome 4"/>
</dbReference>
<reference evidence="2" key="1">
    <citation type="submission" date="2023-03" db="EMBL/GenBank/DDBJ databases">
        <title>Emydomyces testavorans Genome Sequence.</title>
        <authorList>
            <person name="Hoyer L."/>
        </authorList>
    </citation>
    <scope>NUCLEOTIDE SEQUENCE</scope>
    <source>
        <strain evidence="2">16-2883</strain>
    </source>
</reference>
<keyword evidence="3" id="KW-1185">Reference proteome</keyword>
<organism evidence="2 3">
    <name type="scientific">Emydomyces testavorans</name>
    <dbReference type="NCBI Taxonomy" id="2070801"/>
    <lineage>
        <taxon>Eukaryota</taxon>
        <taxon>Fungi</taxon>
        <taxon>Dikarya</taxon>
        <taxon>Ascomycota</taxon>
        <taxon>Pezizomycotina</taxon>
        <taxon>Eurotiomycetes</taxon>
        <taxon>Eurotiomycetidae</taxon>
        <taxon>Onygenales</taxon>
        <taxon>Nannizziopsiaceae</taxon>
        <taxon>Emydomyces</taxon>
    </lineage>
</organism>
<dbReference type="Pfam" id="PF02036">
    <property type="entry name" value="SCP2"/>
    <property type="match status" value="1"/>
</dbReference>
<evidence type="ECO:0000259" key="1">
    <source>
        <dbReference type="Pfam" id="PF02036"/>
    </source>
</evidence>
<dbReference type="InterPro" id="IPR036527">
    <property type="entry name" value="SCP2_sterol-bd_dom_sf"/>
</dbReference>
<sequence length="129" mass="13821">MSLANPKFKSSAAFDVINDALQSDKTEREKAIKDAKAIFTFTLTNEGGETESWYLDFKDKGVVGKGAAPEGGKADVTLLLSDADFGSLISGSSNAQRLFMGGKLKIQGNAMKAMKMEPILKKAQTKAKL</sequence>
<proteinExistence type="predicted"/>
<dbReference type="Gene3D" id="3.30.1050.10">
    <property type="entry name" value="SCP2 sterol-binding domain"/>
    <property type="match status" value="1"/>
</dbReference>
<dbReference type="GO" id="GO:0005829">
    <property type="term" value="C:cytosol"/>
    <property type="evidence" value="ECO:0007669"/>
    <property type="project" value="TreeGrafter"/>
</dbReference>
<gene>
    <name evidence="2" type="ORF">PRK78_006176</name>
</gene>
<evidence type="ECO:0000313" key="3">
    <source>
        <dbReference type="Proteomes" id="UP001219355"/>
    </source>
</evidence>
<dbReference type="PANTHER" id="PTHR10094">
    <property type="entry name" value="STEROL CARRIER PROTEIN 2 SCP-2 FAMILY PROTEIN"/>
    <property type="match status" value="1"/>
</dbReference>
<protein>
    <recommendedName>
        <fullName evidence="1">SCP2 domain-containing protein</fullName>
    </recommendedName>
</protein>